<gene>
    <name evidence="7" type="ORF">F3168_11650</name>
</gene>
<protein>
    <submittedName>
        <fullName evidence="7">ABC transporter substrate-binding protein</fullName>
    </submittedName>
</protein>
<proteinExistence type="inferred from homology"/>
<dbReference type="GO" id="GO:0006865">
    <property type="term" value="P:amino acid transport"/>
    <property type="evidence" value="ECO:0007669"/>
    <property type="project" value="UniProtKB-KW"/>
</dbReference>
<dbReference type="Proteomes" id="UP000481327">
    <property type="component" value="Unassembled WGS sequence"/>
</dbReference>
<name>A0A7C9GSI8_9SPHN</name>
<evidence type="ECO:0000256" key="4">
    <source>
        <dbReference type="SAM" id="MobiDB-lite"/>
    </source>
</evidence>
<dbReference type="SUPFAM" id="SSF53822">
    <property type="entry name" value="Periplasmic binding protein-like I"/>
    <property type="match status" value="1"/>
</dbReference>
<dbReference type="EMBL" id="WIOL01000004">
    <property type="protein sequence ID" value="MQT17911.1"/>
    <property type="molecule type" value="Genomic_DNA"/>
</dbReference>
<dbReference type="Pfam" id="PF13458">
    <property type="entry name" value="Peripla_BP_6"/>
    <property type="match status" value="1"/>
</dbReference>
<evidence type="ECO:0000313" key="8">
    <source>
        <dbReference type="Proteomes" id="UP000481327"/>
    </source>
</evidence>
<dbReference type="AlphaFoldDB" id="A0A7C9GSI8"/>
<reference evidence="7 8" key="1">
    <citation type="submission" date="2019-09" db="EMBL/GenBank/DDBJ databases">
        <title>Polymorphobacter sp. isolated from a lake in China.</title>
        <authorList>
            <person name="Liu Z."/>
        </authorList>
    </citation>
    <scope>NUCLEOTIDE SEQUENCE [LARGE SCALE GENOMIC DNA]</scope>
    <source>
        <strain evidence="7 8">D40P</strain>
    </source>
</reference>
<accession>A0A7C9GSI8</accession>
<dbReference type="PANTHER" id="PTHR30483">
    <property type="entry name" value="LEUCINE-SPECIFIC-BINDING PROTEIN"/>
    <property type="match status" value="1"/>
</dbReference>
<dbReference type="InterPro" id="IPR028082">
    <property type="entry name" value="Peripla_BP_I"/>
</dbReference>
<evidence type="ECO:0000256" key="5">
    <source>
        <dbReference type="SAM" id="SignalP"/>
    </source>
</evidence>
<dbReference type="CDD" id="cd06339">
    <property type="entry name" value="PBP1_YraM_LppC_lipoprotein-like"/>
    <property type="match status" value="1"/>
</dbReference>
<dbReference type="InterPro" id="IPR051010">
    <property type="entry name" value="BCAA_transport"/>
</dbReference>
<comment type="caution">
    <text evidence="7">The sequence shown here is derived from an EMBL/GenBank/DDBJ whole genome shotgun (WGS) entry which is preliminary data.</text>
</comment>
<keyword evidence="2 5" id="KW-0732">Signal</keyword>
<dbReference type="InterPro" id="IPR028081">
    <property type="entry name" value="Leu-bd"/>
</dbReference>
<dbReference type="Gene3D" id="3.40.50.2300">
    <property type="match status" value="2"/>
</dbReference>
<evidence type="ECO:0000259" key="6">
    <source>
        <dbReference type="Pfam" id="PF13458"/>
    </source>
</evidence>
<evidence type="ECO:0000313" key="7">
    <source>
        <dbReference type="EMBL" id="MQT17911.1"/>
    </source>
</evidence>
<comment type="similarity">
    <text evidence="1">Belongs to the leucine-binding protein family.</text>
</comment>
<feature type="region of interest" description="Disordered" evidence="4">
    <location>
        <begin position="32"/>
        <end position="52"/>
    </location>
</feature>
<feature type="signal peptide" evidence="5">
    <location>
        <begin position="1"/>
        <end position="29"/>
    </location>
</feature>
<dbReference type="PANTHER" id="PTHR30483:SF6">
    <property type="entry name" value="PERIPLASMIC BINDING PROTEIN OF ABC TRANSPORTER FOR NATURAL AMINO ACIDS"/>
    <property type="match status" value="1"/>
</dbReference>
<keyword evidence="3" id="KW-0813">Transport</keyword>
<organism evidence="7 8">
    <name type="scientific">Sandarakinorhabdus fusca</name>
    <dbReference type="NCBI Taxonomy" id="1439888"/>
    <lineage>
        <taxon>Bacteria</taxon>
        <taxon>Pseudomonadati</taxon>
        <taxon>Pseudomonadota</taxon>
        <taxon>Alphaproteobacteria</taxon>
        <taxon>Sphingomonadales</taxon>
        <taxon>Sphingosinicellaceae</taxon>
        <taxon>Sandarakinorhabdus</taxon>
    </lineage>
</organism>
<sequence length="418" mass="42581">MNAQGRHTQASRRGAALAITLALLASACATPRKTGVQTPPPPAAAPDKAAPAPLPEAAQNRVALLVPLTGSNAPVGQSIANAANMALLDAGNARVNLRVYDTAQGAEAAAARALAEGAGLFLGPLLAGDVRAVQAVAATKAIPVISFSNDASVAGGDVYVMGFQPAQSIARSVSYARSRGIDRFAALVPAGVYGQRAQTAFVRAVEAAGGRSTAVASYPRDPAKMLAAARSVTAYDARTKAGKPVIRPDGTVAAATPAPLPFQALLIADSGSVAAQLMPALNKMGVTPGVAIVMGTELWNNEPALANVGSLRGALFASVSDERFRKLAERYRAKFGSNPSRLASFGYDSVLLVNSLAGNWVLDTPFPRAALGSRDGFAGIDGAFRFGAGNVAERMLEVQQVGTGVINTVSPAPKGFGS</sequence>
<evidence type="ECO:0000256" key="1">
    <source>
        <dbReference type="ARBA" id="ARBA00010062"/>
    </source>
</evidence>
<dbReference type="OrthoDB" id="7210494at2"/>
<keyword evidence="3" id="KW-0029">Amino-acid transport</keyword>
<evidence type="ECO:0000256" key="2">
    <source>
        <dbReference type="ARBA" id="ARBA00022729"/>
    </source>
</evidence>
<feature type="domain" description="Leucine-binding protein" evidence="6">
    <location>
        <begin position="61"/>
        <end position="356"/>
    </location>
</feature>
<evidence type="ECO:0000256" key="3">
    <source>
        <dbReference type="ARBA" id="ARBA00022970"/>
    </source>
</evidence>
<keyword evidence="8" id="KW-1185">Reference proteome</keyword>
<feature type="chain" id="PRO_5028913586" evidence="5">
    <location>
        <begin position="30"/>
        <end position="418"/>
    </location>
</feature>
<dbReference type="PROSITE" id="PS51257">
    <property type="entry name" value="PROKAR_LIPOPROTEIN"/>
    <property type="match status" value="1"/>
</dbReference>